<evidence type="ECO:0000256" key="1">
    <source>
        <dbReference type="SAM" id="Phobius"/>
    </source>
</evidence>
<keyword evidence="1" id="KW-1133">Transmembrane helix</keyword>
<feature type="transmembrane region" description="Helical" evidence="1">
    <location>
        <begin position="20"/>
        <end position="47"/>
    </location>
</feature>
<keyword evidence="3" id="KW-1185">Reference proteome</keyword>
<name>A0A8T8IW41_9CAUD</name>
<dbReference type="Proteomes" id="UP000676975">
    <property type="component" value="Segment"/>
</dbReference>
<proteinExistence type="predicted"/>
<evidence type="ECO:0000313" key="2">
    <source>
        <dbReference type="EMBL" id="QTZ83318.1"/>
    </source>
</evidence>
<organism evidence="2 3">
    <name type="scientific">Pseudomonas phage phiGM22-3</name>
    <dbReference type="NCBI Taxonomy" id="2816462"/>
    <lineage>
        <taxon>Viruses</taxon>
        <taxon>Duplodnaviria</taxon>
        <taxon>Heunggongvirae</taxon>
        <taxon>Uroviricota</taxon>
        <taxon>Caudoviricetes</taxon>
        <taxon>Autographivirales</taxon>
        <taxon>Autoscriptoviridae</taxon>
        <taxon>Tunggulvirus</taxon>
        <taxon>Tunggulvirus GM223</taxon>
    </lineage>
</organism>
<evidence type="ECO:0008006" key="4">
    <source>
        <dbReference type="Google" id="ProtNLM"/>
    </source>
</evidence>
<sequence>MSIKEVVLDRAAASAPAAGYLGATLAGITVQNTVAVLTGLLVFAQLVKVLLELKDRRAAKLKESAVCPSATD</sequence>
<reference evidence="2" key="1">
    <citation type="submission" date="2021-02" db="EMBL/GenBank/DDBJ databases">
        <authorList>
            <person name="Qin X."/>
            <person name="Gong M."/>
            <person name="Yang H."/>
        </authorList>
    </citation>
    <scope>NUCLEOTIDE SEQUENCE</scope>
</reference>
<evidence type="ECO:0000313" key="3">
    <source>
        <dbReference type="Proteomes" id="UP000676975"/>
    </source>
</evidence>
<gene>
    <name evidence="2" type="ORF">phiGM223_52</name>
</gene>
<accession>A0A8T8IW41</accession>
<dbReference type="EMBL" id="MW627366">
    <property type="protein sequence ID" value="QTZ83318.1"/>
    <property type="molecule type" value="Genomic_DNA"/>
</dbReference>
<keyword evidence="1" id="KW-0472">Membrane</keyword>
<keyword evidence="1" id="KW-0812">Transmembrane</keyword>
<protein>
    <recommendedName>
        <fullName evidence="4">Holin</fullName>
    </recommendedName>
</protein>